<proteinExistence type="predicted"/>
<organism evidence="2 3">
    <name type="scientific">Pelagomonas calceolata</name>
    <dbReference type="NCBI Taxonomy" id="35677"/>
    <lineage>
        <taxon>Eukaryota</taxon>
        <taxon>Sar</taxon>
        <taxon>Stramenopiles</taxon>
        <taxon>Ochrophyta</taxon>
        <taxon>Pelagophyceae</taxon>
        <taxon>Pelagomonadales</taxon>
        <taxon>Pelagomonadaceae</taxon>
        <taxon>Pelagomonas</taxon>
    </lineage>
</organism>
<feature type="compositionally biased region" description="Low complexity" evidence="1">
    <location>
        <begin position="197"/>
        <end position="214"/>
    </location>
</feature>
<evidence type="ECO:0000313" key="2">
    <source>
        <dbReference type="EMBL" id="CAH0373748.1"/>
    </source>
</evidence>
<evidence type="ECO:0000313" key="3">
    <source>
        <dbReference type="Proteomes" id="UP000789595"/>
    </source>
</evidence>
<dbReference type="Proteomes" id="UP000789595">
    <property type="component" value="Unassembled WGS sequence"/>
</dbReference>
<gene>
    <name evidence="2" type="ORF">PECAL_4P09830</name>
</gene>
<feature type="region of interest" description="Disordered" evidence="1">
    <location>
        <begin position="77"/>
        <end position="96"/>
    </location>
</feature>
<dbReference type="EMBL" id="CAKKNE010000004">
    <property type="protein sequence ID" value="CAH0373748.1"/>
    <property type="molecule type" value="Genomic_DNA"/>
</dbReference>
<accession>A0A8J2SK03</accession>
<feature type="compositionally biased region" description="Basic and acidic residues" evidence="1">
    <location>
        <begin position="77"/>
        <end position="95"/>
    </location>
</feature>
<dbReference type="AlphaFoldDB" id="A0A8J2SK03"/>
<sequence>MPKRKTPTDSEAAERQKLVNRYVGKEFDDDDEDEGERKVVGIEKEDGDWMAVTVLVVGEGNEQPYLVNESLDEMIDAHKKTQDKDNDSDFERPGEESDAVCVGLGLLDFDEVPPSSPYRDAEKMFRNKAFKPWPRGFALKGRLAELTPGDKFVKDRICRSPSAVQAPPRGRGRSRRGGRGAAAAAAAAGPARRRARGLSVSRRSGAAASRAALE</sequence>
<protein>
    <submittedName>
        <fullName evidence="2">Uncharacterized protein</fullName>
    </submittedName>
</protein>
<feature type="region of interest" description="Disordered" evidence="1">
    <location>
        <begin position="156"/>
        <end position="214"/>
    </location>
</feature>
<evidence type="ECO:0000256" key="1">
    <source>
        <dbReference type="SAM" id="MobiDB-lite"/>
    </source>
</evidence>
<comment type="caution">
    <text evidence="2">The sequence shown here is derived from an EMBL/GenBank/DDBJ whole genome shotgun (WGS) entry which is preliminary data.</text>
</comment>
<name>A0A8J2SK03_9STRA</name>
<keyword evidence="3" id="KW-1185">Reference proteome</keyword>
<feature type="compositionally biased region" description="Low complexity" evidence="1">
    <location>
        <begin position="181"/>
        <end position="190"/>
    </location>
</feature>
<reference evidence="2" key="1">
    <citation type="submission" date="2021-11" db="EMBL/GenBank/DDBJ databases">
        <authorList>
            <consortium name="Genoscope - CEA"/>
            <person name="William W."/>
        </authorList>
    </citation>
    <scope>NUCLEOTIDE SEQUENCE</scope>
</reference>